<feature type="repeat" description="ANK" evidence="3">
    <location>
        <begin position="666"/>
        <end position="698"/>
    </location>
</feature>
<dbReference type="OrthoDB" id="6284720at2759"/>
<feature type="compositionally biased region" description="Basic and acidic residues" evidence="4">
    <location>
        <begin position="1283"/>
        <end position="1299"/>
    </location>
</feature>
<organism evidence="6 7">
    <name type="scientific">Pomacea canaliculata</name>
    <name type="common">Golden apple snail</name>
    <dbReference type="NCBI Taxonomy" id="400727"/>
    <lineage>
        <taxon>Eukaryota</taxon>
        <taxon>Metazoa</taxon>
        <taxon>Spiralia</taxon>
        <taxon>Lophotrochozoa</taxon>
        <taxon>Mollusca</taxon>
        <taxon>Gastropoda</taxon>
        <taxon>Caenogastropoda</taxon>
        <taxon>Architaenioglossa</taxon>
        <taxon>Ampullarioidea</taxon>
        <taxon>Ampullariidae</taxon>
        <taxon>Pomacea</taxon>
    </lineage>
</organism>
<feature type="repeat" description="ANK" evidence="3">
    <location>
        <begin position="1097"/>
        <end position="1129"/>
    </location>
</feature>
<feature type="compositionally biased region" description="Polar residues" evidence="4">
    <location>
        <begin position="1847"/>
        <end position="1856"/>
    </location>
</feature>
<keyword evidence="7" id="KW-1185">Reference proteome</keyword>
<dbReference type="EMBL" id="PZQS01000002">
    <property type="protein sequence ID" value="PVD36269.1"/>
    <property type="molecule type" value="Genomic_DNA"/>
</dbReference>
<feature type="repeat" description="ANK" evidence="3">
    <location>
        <begin position="997"/>
        <end position="1029"/>
    </location>
</feature>
<feature type="repeat" description="ANK" evidence="3">
    <location>
        <begin position="574"/>
        <end position="606"/>
    </location>
</feature>
<feature type="repeat" description="ANK" evidence="3">
    <location>
        <begin position="700"/>
        <end position="732"/>
    </location>
</feature>
<dbReference type="Pfam" id="PF00791">
    <property type="entry name" value="ZU5"/>
    <property type="match status" value="1"/>
</dbReference>
<feature type="repeat" description="ANK" evidence="3">
    <location>
        <begin position="733"/>
        <end position="765"/>
    </location>
</feature>
<name>A0A2T7PS71_POMCA</name>
<evidence type="ECO:0000313" key="7">
    <source>
        <dbReference type="Proteomes" id="UP000245119"/>
    </source>
</evidence>
<feature type="repeat" description="ANK" evidence="3">
    <location>
        <begin position="1030"/>
        <end position="1062"/>
    </location>
</feature>
<comment type="caution">
    <text evidence="6">The sequence shown here is derived from an EMBL/GenBank/DDBJ whole genome shotgun (WGS) entry which is preliminary data.</text>
</comment>
<feature type="repeat" description="ANK" evidence="3">
    <location>
        <begin position="475"/>
        <end position="507"/>
    </location>
</feature>
<dbReference type="PRINTS" id="PR01415">
    <property type="entry name" value="ANKYRIN"/>
</dbReference>
<feature type="repeat" description="ANK" evidence="3">
    <location>
        <begin position="409"/>
        <end position="441"/>
    </location>
</feature>
<evidence type="ECO:0000259" key="5">
    <source>
        <dbReference type="Pfam" id="PF00791"/>
    </source>
</evidence>
<keyword evidence="1" id="KW-0677">Repeat</keyword>
<evidence type="ECO:0000256" key="4">
    <source>
        <dbReference type="SAM" id="MobiDB-lite"/>
    </source>
</evidence>
<evidence type="ECO:0000256" key="3">
    <source>
        <dbReference type="PROSITE-ProRule" id="PRU00023"/>
    </source>
</evidence>
<feature type="repeat" description="ANK" evidence="3">
    <location>
        <begin position="865"/>
        <end position="897"/>
    </location>
</feature>
<feature type="region of interest" description="Disordered" evidence="4">
    <location>
        <begin position="1844"/>
        <end position="1865"/>
    </location>
</feature>
<evidence type="ECO:0000313" key="6">
    <source>
        <dbReference type="EMBL" id="PVD36269.1"/>
    </source>
</evidence>
<feature type="compositionally biased region" description="Polar residues" evidence="4">
    <location>
        <begin position="1258"/>
        <end position="1268"/>
    </location>
</feature>
<dbReference type="PANTHER" id="PTHR24198:SF165">
    <property type="entry name" value="ANKYRIN REPEAT-CONTAINING PROTEIN-RELATED"/>
    <property type="match status" value="1"/>
</dbReference>
<sequence length="1895" mass="209921">MEKEVAIGNIRSPGEISKDLSFTFSGERGENYYKNLIENLERIGNSNVETPKWVTSSNMEHLMKLKNPEVMSNIQKDLGIASVHEYTNNLQSQIKKPVLEAFLSNEKQGAFQPGSVKFDDAVSKLFLACENGEVGVLKKLLAAGVNVQETRNGVTPLHIASWNGHAEVVTILLAHGAHIDARDAVGGQTALFFACCRGHGDVVKLLVNKGADVNAVNAVMWSPLHAACQFDNTSVVTTLLQNKADINARNNQGATPLHVASARNRWEVVSLLIDHNADIEAADVLGFSPLHGACFWGCKEAVEILIRKNANLNAVTIQRRTPLLLACVHLAHVISQARLEGRSSVTGDLVSRLKDCSGIIILLVNNNCDVNTEDEFKMTALHLVSYVGQKNLVKLFLQYKAKVEAKNTVAQTPLHLACLQPNKRVVDILLSNKALVDAQDSFLNTPLMFASCYGYFNIIKKLIENNALINAKNKEGLSPLCYACLNGHKEIVDFLISHKAETDVVSTKGITVLHCACHNGNKELICMLLDLGHNVNAEDIYGRTPLHLASLCNTVDAVRILLQRGADVDHPAKDGFTSLHFASLTGFLEAVKLLLDYKANVNSKTKHQVTSLQAVSENGHVKVTQTLMMWGASEVTPLHYASFYGHMDVVKVLLHHHARVYEKDSLGCSALHLACMRGHLNVVDTLLFHGAHVNEKTKEGETTPLYLACASGVLDLVRKLLQHGADLEAEDTEGDTALQAAILADSFEVVKLLVDHGARTDHQNKRRWMPLHFACQCRDQRIFDLIIEKSSNVDVTTSDDVTPLHIASVRGHASAIEALIRRGANVMLKSNNGVTALHYACRSGQKNAVELLLKEKVSLDETTSTGETPLHVASIIGSRDIAEILLQNLSNVETKDINGNTPLHLASLNGHKEVVDLLIERGSDVDAMNCEGQTPLHAACFMHHYNIVGRVLPNCTKGDITTKPGEAPIHFACFLRNEEIVRRLLLAKVNVNVADINGMTPMHIVCFTGHLDIMKLLIQYGSFIDAKNKAGRTPLFVACEKGFTEIVRYLCESNARPDIADASGFTALHIASNLGYFNIVDILLRRSKTEIEAKDIEGKTPLHHASFNGHSDIAKLLLLNGAQVDAQDLRGRTPLHLACQNDHINVANVLLQNGSKTDSTTFEGHTPLSIAILFNKKNIENMLLQPGKNTFSEDKLVDTEHRASPQTKSSEPQLEGRTQMKGSPAQEMKYPPKETILVKEDIQAKPLLDKTTDVKEASGTNDQRSYESKISFQHMSALSMEQKSNDKGDELHHNQQTREDAEDGSETEKVNSLLEFGPDIDISHSPIFNPRWQIGKSFSSAGGTLQKLNSDIVLHVPESCVHLGQWIDVKSAVCADAAHVRHVLRTKLQYKNEEWLASPVAEYSSSHSFSLLKGPFRIELPHCLPPNPDPDLIHVYCVLRHSDGHLSLNRVRPERTDIRRKDSTEIGCKVKREADHIGPAVSAADDASPDLSPLCRDDSSSLSTGSLLSDSDRKDSSNTKVSGFEKTRLKLSTDRPPTSDNGQKRANDCQEVDDDVQWDQSATFRLLPDGKVSITTDHFSAYFCAYCGIRQPPPQLNARAYGSHTERRDGRRAAHVKVLVWDDRLKIADFRQTLGIQHEDDYLGEEILYLADTLQLQDSNLRMSFEILEDCEEWQHKRKNNGDHISAIRESFPLEKYYVRWCGECEEERVKVFGDLRPIRKTWHIENKLNSTPGSHLECLVELEQVPNSNADDRNDNIIFTSVQMVLNMALPQNEMESIYEQLKLMTIGQLEVLASLGNLISDQDMERLRNRWKNDDAYKDQLLCRVSDSPKLLQATLSALREQKVSPASRQSRPSNAVEFPVSSDVVGADGVQKTEFIDSIENMSTQGSECSDS</sequence>
<dbReference type="PANTHER" id="PTHR24198">
    <property type="entry name" value="ANKYRIN REPEAT AND PROTEIN KINASE DOMAIN-CONTAINING PROTEIN"/>
    <property type="match status" value="1"/>
</dbReference>
<dbReference type="InterPro" id="IPR000906">
    <property type="entry name" value="ZU5_dom"/>
</dbReference>
<dbReference type="PROSITE" id="PS50088">
    <property type="entry name" value="ANK_REPEAT"/>
    <property type="match status" value="27"/>
</dbReference>
<dbReference type="Gene3D" id="2.60.220.30">
    <property type="match status" value="1"/>
</dbReference>
<dbReference type="SMART" id="SM00248">
    <property type="entry name" value="ANK"/>
    <property type="match status" value="31"/>
</dbReference>
<feature type="region of interest" description="Disordered" evidence="4">
    <location>
        <begin position="1249"/>
        <end position="1268"/>
    </location>
</feature>
<feature type="compositionally biased region" description="Basic and acidic residues" evidence="4">
    <location>
        <begin position="1510"/>
        <end position="1533"/>
    </location>
</feature>
<accession>A0A2T7PS71</accession>
<protein>
    <recommendedName>
        <fullName evidence="5">ZU5 domain-containing protein</fullName>
    </recommendedName>
</protein>
<feature type="repeat" description="ANK" evidence="3">
    <location>
        <begin position="252"/>
        <end position="284"/>
    </location>
</feature>
<feature type="repeat" description="ANK" evidence="3">
    <location>
        <begin position="1130"/>
        <end position="1162"/>
    </location>
</feature>
<feature type="domain" description="ZU5" evidence="5">
    <location>
        <begin position="1337"/>
        <end position="1432"/>
    </location>
</feature>
<feature type="repeat" description="ANK" evidence="3">
    <location>
        <begin position="186"/>
        <end position="218"/>
    </location>
</feature>
<feature type="repeat" description="ANK" evidence="3">
    <location>
        <begin position="799"/>
        <end position="831"/>
    </location>
</feature>
<dbReference type="SUPFAM" id="SSF48403">
    <property type="entry name" value="Ankyrin repeat"/>
    <property type="match status" value="4"/>
</dbReference>
<feature type="repeat" description="ANK" evidence="3">
    <location>
        <begin position="964"/>
        <end position="996"/>
    </location>
</feature>
<evidence type="ECO:0000256" key="1">
    <source>
        <dbReference type="ARBA" id="ARBA00022737"/>
    </source>
</evidence>
<dbReference type="Pfam" id="PF12796">
    <property type="entry name" value="Ank_2"/>
    <property type="match status" value="9"/>
</dbReference>
<feature type="repeat" description="ANK" evidence="3">
    <location>
        <begin position="508"/>
        <end position="540"/>
    </location>
</feature>
<feature type="repeat" description="ANK" evidence="3">
    <location>
        <begin position="222"/>
        <end position="251"/>
    </location>
</feature>
<feature type="repeat" description="ANK" evidence="3">
    <location>
        <begin position="832"/>
        <end position="864"/>
    </location>
</feature>
<dbReference type="Gene3D" id="1.25.40.20">
    <property type="entry name" value="Ankyrin repeat-containing domain"/>
    <property type="match status" value="11"/>
</dbReference>
<dbReference type="PROSITE" id="PS50297">
    <property type="entry name" value="ANK_REP_REGION"/>
    <property type="match status" value="24"/>
</dbReference>
<dbReference type="InterPro" id="IPR036770">
    <property type="entry name" value="Ankyrin_rpt-contain_sf"/>
</dbReference>
<feature type="repeat" description="ANK" evidence="3">
    <location>
        <begin position="1163"/>
        <end position="1195"/>
    </location>
</feature>
<dbReference type="Pfam" id="PF00023">
    <property type="entry name" value="Ank"/>
    <property type="match status" value="2"/>
</dbReference>
<gene>
    <name evidence="6" type="ORF">C0Q70_03247</name>
</gene>
<evidence type="ECO:0000256" key="2">
    <source>
        <dbReference type="ARBA" id="ARBA00023043"/>
    </source>
</evidence>
<feature type="repeat" description="ANK" evidence="3">
    <location>
        <begin position="898"/>
        <end position="930"/>
    </location>
</feature>
<feature type="compositionally biased region" description="Low complexity" evidence="4">
    <location>
        <begin position="1482"/>
        <end position="1509"/>
    </location>
</feature>
<feature type="region of interest" description="Disordered" evidence="4">
    <location>
        <begin position="1197"/>
        <end position="1232"/>
    </location>
</feature>
<feature type="region of interest" description="Disordered" evidence="4">
    <location>
        <begin position="1282"/>
        <end position="1309"/>
    </location>
</feature>
<feature type="repeat" description="ANK" evidence="3">
    <location>
        <begin position="633"/>
        <end position="665"/>
    </location>
</feature>
<reference evidence="6 7" key="1">
    <citation type="submission" date="2018-04" db="EMBL/GenBank/DDBJ databases">
        <title>The genome of golden apple snail Pomacea canaliculata provides insight into stress tolerance and invasive adaptation.</title>
        <authorList>
            <person name="Liu C."/>
            <person name="Liu B."/>
            <person name="Ren Y."/>
            <person name="Zhang Y."/>
            <person name="Wang H."/>
            <person name="Li S."/>
            <person name="Jiang F."/>
            <person name="Yin L."/>
            <person name="Zhang G."/>
            <person name="Qian W."/>
            <person name="Fan W."/>
        </authorList>
    </citation>
    <scope>NUCLEOTIDE SEQUENCE [LARGE SCALE GENOMIC DNA]</scope>
    <source>
        <strain evidence="6">SZHN2017</strain>
        <tissue evidence="6">Muscle</tissue>
    </source>
</reference>
<feature type="repeat" description="ANK" evidence="3">
    <location>
        <begin position="442"/>
        <end position="474"/>
    </location>
</feature>
<keyword evidence="2 3" id="KW-0040">ANK repeat</keyword>
<dbReference type="Proteomes" id="UP000245119">
    <property type="component" value="Linkage Group LG2"/>
</dbReference>
<feature type="repeat" description="ANK" evidence="3">
    <location>
        <begin position="152"/>
        <end position="184"/>
    </location>
</feature>
<feature type="repeat" description="ANK" evidence="3">
    <location>
        <begin position="376"/>
        <end position="408"/>
    </location>
</feature>
<dbReference type="InterPro" id="IPR002110">
    <property type="entry name" value="Ankyrin_rpt"/>
</dbReference>
<proteinExistence type="predicted"/>
<feature type="repeat" description="ANK" evidence="3">
    <location>
        <begin position="1063"/>
        <end position="1087"/>
    </location>
</feature>
<dbReference type="STRING" id="400727.A0A2T7PS71"/>
<feature type="repeat" description="ANK" evidence="3">
    <location>
        <begin position="285"/>
        <end position="317"/>
    </location>
</feature>
<feature type="repeat" description="ANK" evidence="3">
    <location>
        <begin position="541"/>
        <end position="573"/>
    </location>
</feature>
<feature type="region of interest" description="Disordered" evidence="4">
    <location>
        <begin position="1477"/>
        <end position="1552"/>
    </location>
</feature>